<evidence type="ECO:0000256" key="2">
    <source>
        <dbReference type="ARBA" id="ARBA00004623"/>
    </source>
</evidence>
<comment type="similarity">
    <text evidence="3">Belongs to the ATG2 family.</text>
</comment>
<dbReference type="PANTHER" id="PTHR13190:SF1">
    <property type="entry name" value="AUTOPHAGY-RELATED 2, ISOFORM A"/>
    <property type="match status" value="1"/>
</dbReference>
<evidence type="ECO:0000256" key="7">
    <source>
        <dbReference type="ARBA" id="ARBA00023006"/>
    </source>
</evidence>
<accession>A0A2R6NV33</accession>
<comment type="catalytic activity">
    <reaction evidence="10">
        <text>a 1,2-diacyl-sn-glycero-3-phospho-L-serine(in) = a 1,2-diacyl-sn-glycero-3-phospho-L-serine(out)</text>
        <dbReference type="Rhea" id="RHEA:38663"/>
        <dbReference type="ChEBI" id="CHEBI:57262"/>
    </reaction>
</comment>
<evidence type="ECO:0000313" key="15">
    <source>
        <dbReference type="Proteomes" id="UP000186601"/>
    </source>
</evidence>
<dbReference type="OrthoDB" id="18982at2759"/>
<feature type="compositionally biased region" description="Polar residues" evidence="13">
    <location>
        <begin position="293"/>
        <end position="303"/>
    </location>
</feature>
<dbReference type="GO" id="GO:0000045">
    <property type="term" value="P:autophagosome assembly"/>
    <property type="evidence" value="ECO:0007669"/>
    <property type="project" value="TreeGrafter"/>
</dbReference>
<sequence>MSWWPSSWIPTLPAFDFSLPTSIQKRFISFALRQALGHLLKPGQLDIQQVDSQIGSGFVQVRDVELDNDAINSLITGLPIQIHDGSVGKVTVRIPWPNPLTSEIGLSLESLHLTFVVTPTVSKDPRAIPNLAASVASVAESFIHDELDSQEEASLRDSFHPDLPGGLDPFITDDEMRNDTDPPGVSIFASLVEKFLSRFCFDASDIKFTFVYPGHSSFTINIPEVLYRTEVAETESGPVPGSSQASEPQAGVTRTVTISGLTVSTRCLRPPSPQPLSSSSLSTHSFTLRRAPSENQSSVTASPLYSPALSDSSELDDDTRMLMSQSLVTLPPRPHSPASSVASSMYESAISMASSARRDEVMPPPSSSPTAPLFDETGRTTPTFPSSTQPRAVPRSKLGISTKEIEDETLLSAGTEPIVLRLLTPPPVRRTMPPQLSPSPASTNPTSESLKTKVRSIREEGPAVIKVEVTLGYVAFALRARHIRNLLDMAQLWASHSPAADAALTEESSYGSRRSLFDTMDASLRIRGVACILLPSNGTPQSTESLTEYFKRPVVPPRLPHGFVRVYLDFINVSCSIRQTPQPPAPRTGRPIRSGSTVEMSIMLSDLSAFAFLSDLDGNPQLSAIPILITDPSLPLQYSLVYSHPNLPQSELPSALPIFDVADWTDNVLRTSSAKLSSWRTKAPQGRTSSTAGSPMTSPSNLGSTPPIHHKSSVSPSVSSPSGTSAIASGSQSAISVKFTMTSAYPIGKTSRSRSKAPESSVEASVDVAPLHVFVDLKSALGGSQASSVSEAILFLDELSSGDAGAGLPSNDELTGTEDFEDDEGEDDEDTPPGTPHSTAFNLRNQEKEQERERKRLERLVLEDLNLEFDYRPTPQEKMVPSVSKVRSWKKKNRHQARRENKLELCIKLPMARIEIRGAPPIPFAPRSGAVVLDIHNLCIFPLGMPQGSREPTARFAESPEATVSQHPDTVVLSAHWERLVLAYAIVGESRASSILSLGQIHSGTEEAVRSDLGIGRQTRNNAPFHLWPHVVVSRSSSKLSTSALKLTTLALSIDVPSVFVKLSKPELDGLQFWADDLSQMIERSTNARLSDTDTERGDSRDPSLIGSRFFVKTRPKRGSGTDSSSVVSAQKPGANNETVIKVIVQQAGLRLMLPRHTQNASTRPFDLIASDIDVLVELNPEGKEETVLTLGVRDFKVVETPASGLPVTFIGSTVPRSTFTTLQSLLKVRFTSLVVPGTIAKESRVKVTLCGITGSIHPDFAWLSELASFAKAPPGAFESVVPSEKTKLSIRIVDCSIKTLAPTHRGAFVLHVGDLDFSTVIIGNSPETSLQLGVQGTSIFFVDDVDNVSDDILPMDHLSGLSRRSQASGGVWKAAGYALLMQLAELDLRFHKRHEANVPSIAVNIDRTTVRLHLCADTAGALGAFISDFASSFSGSPDEKPTTSRTPGREPTELTTSYAPRSLIASLDEHAFRRRIPEVGPAPDFINDDLPSNLDYLDDSFSATAGLRELPSDDELDEFGSDDHSSEILVQNDQPGVIFKYGGETIRLLNSEGLHLVDNYFETLPPDAADESAQYGDTALKIRAHNCDITVFLYNGYDWERTRRIIAEEAKEMRRRLAKIRQLVASGQTPDPSVEETNTLLFNSVYLGLEHNLDELEPADLIAAIDEELNEDLETASQSSWQSFRPKQTAPSSKPGTLSKHSLKKLTRFKGPCIEFRLEQIDAEIDNFQIHPSLASRTLVTVRDIEILDHMKTSTWSKFLTSLRTDSRGNIRETGSNMVRVELRKVYPVHGNPTEEARLRAKILPLRLHVDQDALDFMKKFFSFKDPEAVKQPDANPADEIFFQHVEVFPVDIKLDYKPRRVDYRALRDGRTIELMNFFHFDGSEMTLRHITLTGITGWAKMGDLLNDLWTPDVKATQLVEVISGVAPIRSVVNVGSGVADLVLLPIAQYKKDGRVVRGLQKGTTAFVKSTATEAVKLGARLATGTQVILEQAEHVIGGQFKDSITAEALQISPSNADWDERLLDDTDPDDLISRYADQPTNVKEGVKSAYKSLRRNLNSAAQTILAVPMEVYERSGNEGAVRAVVRAVPIAVLRPMIGASEAVSQTLLGLHNTLDPNVRMDNEAKYKQR</sequence>
<feature type="compositionally biased region" description="Acidic residues" evidence="13">
    <location>
        <begin position="815"/>
        <end position="831"/>
    </location>
</feature>
<comment type="subcellular location">
    <subcellularLocation>
        <location evidence="1">Endoplasmic reticulum membrane</location>
        <topology evidence="1">Peripheral membrane protein</topology>
    </subcellularLocation>
    <subcellularLocation>
        <location evidence="2">Preautophagosomal structure membrane</location>
        <topology evidence="2">Peripheral membrane protein</topology>
    </subcellularLocation>
</comment>
<feature type="compositionally biased region" description="Low complexity" evidence="13">
    <location>
        <begin position="275"/>
        <end position="290"/>
    </location>
</feature>
<feature type="region of interest" description="Disordered" evidence="13">
    <location>
        <begin position="263"/>
        <end position="315"/>
    </location>
</feature>
<keyword evidence="7" id="KW-0072">Autophagy</keyword>
<evidence type="ECO:0000256" key="8">
    <source>
        <dbReference type="ARBA" id="ARBA00023055"/>
    </source>
</evidence>
<dbReference type="GO" id="GO:0000422">
    <property type="term" value="P:autophagy of mitochondrion"/>
    <property type="evidence" value="ECO:0007669"/>
    <property type="project" value="TreeGrafter"/>
</dbReference>
<dbReference type="GO" id="GO:0032266">
    <property type="term" value="F:phosphatidylinositol-3-phosphate binding"/>
    <property type="evidence" value="ECO:0007669"/>
    <property type="project" value="TreeGrafter"/>
</dbReference>
<name>A0A2R6NV33_9APHY</name>
<comment type="catalytic activity">
    <reaction evidence="12">
        <text>a 1,2-diacyl-sn-glycero-3-phosphocholine(in) = a 1,2-diacyl-sn-glycero-3-phosphocholine(out)</text>
        <dbReference type="Rhea" id="RHEA:38571"/>
        <dbReference type="ChEBI" id="CHEBI:57643"/>
    </reaction>
</comment>
<dbReference type="GO" id="GO:0043495">
    <property type="term" value="F:protein-membrane adaptor activity"/>
    <property type="evidence" value="ECO:0007669"/>
    <property type="project" value="TreeGrafter"/>
</dbReference>
<feature type="region of interest" description="Disordered" evidence="13">
    <location>
        <begin position="802"/>
        <end position="852"/>
    </location>
</feature>
<feature type="compositionally biased region" description="Low complexity" evidence="13">
    <location>
        <begin position="713"/>
        <end position="727"/>
    </location>
</feature>
<feature type="region of interest" description="Disordered" evidence="13">
    <location>
        <begin position="1434"/>
        <end position="1456"/>
    </location>
</feature>
<dbReference type="GO" id="GO:0034045">
    <property type="term" value="C:phagophore assembly site membrane"/>
    <property type="evidence" value="ECO:0007669"/>
    <property type="project" value="UniProtKB-SubCell"/>
</dbReference>
<feature type="region of interest" description="Disordered" evidence="13">
    <location>
        <begin position="424"/>
        <end position="452"/>
    </location>
</feature>
<comment type="catalytic activity">
    <reaction evidence="11">
        <text>a 1,2-diacyl-sn-glycero-3-phosphoethanolamine(in) = a 1,2-diacyl-sn-glycero-3-phosphoethanolamine(out)</text>
        <dbReference type="Rhea" id="RHEA:38895"/>
        <dbReference type="ChEBI" id="CHEBI:64612"/>
    </reaction>
</comment>
<gene>
    <name evidence="14" type="ORF">PHLCEN_2v7948</name>
</gene>
<proteinExistence type="inferred from homology"/>
<dbReference type="GO" id="GO:0061908">
    <property type="term" value="C:phagophore"/>
    <property type="evidence" value="ECO:0007669"/>
    <property type="project" value="TreeGrafter"/>
</dbReference>
<evidence type="ECO:0000256" key="9">
    <source>
        <dbReference type="ARBA" id="ARBA00023136"/>
    </source>
</evidence>
<reference evidence="14 15" key="1">
    <citation type="submission" date="2018-02" db="EMBL/GenBank/DDBJ databases">
        <title>Genome sequence of the basidiomycete white-rot fungus Phlebia centrifuga.</title>
        <authorList>
            <person name="Granchi Z."/>
            <person name="Peng M."/>
            <person name="de Vries R.P."/>
            <person name="Hilden K."/>
            <person name="Makela M.R."/>
            <person name="Grigoriev I."/>
            <person name="Riley R."/>
        </authorList>
    </citation>
    <scope>NUCLEOTIDE SEQUENCE [LARGE SCALE GENOMIC DNA]</scope>
    <source>
        <strain evidence="14 15">FBCC195</strain>
    </source>
</reference>
<dbReference type="Proteomes" id="UP000186601">
    <property type="component" value="Unassembled WGS sequence"/>
</dbReference>
<feature type="region of interest" description="Disordered" evidence="13">
    <location>
        <begin position="675"/>
        <end position="727"/>
    </location>
</feature>
<dbReference type="InterPro" id="IPR026849">
    <property type="entry name" value="ATG2"/>
</dbReference>
<evidence type="ECO:0000313" key="14">
    <source>
        <dbReference type="EMBL" id="PSR77347.1"/>
    </source>
</evidence>
<dbReference type="GO" id="GO:0006869">
    <property type="term" value="P:lipid transport"/>
    <property type="evidence" value="ECO:0007669"/>
    <property type="project" value="UniProtKB-KW"/>
</dbReference>
<keyword evidence="8" id="KW-0445">Lipid transport</keyword>
<feature type="region of interest" description="Disordered" evidence="13">
    <location>
        <begin position="1086"/>
        <end position="1105"/>
    </location>
</feature>
<comment type="caution">
    <text evidence="14">The sequence shown here is derived from an EMBL/GenBank/DDBJ whole genome shotgun (WGS) entry which is preliminary data.</text>
</comment>
<evidence type="ECO:0000256" key="6">
    <source>
        <dbReference type="ARBA" id="ARBA00022824"/>
    </source>
</evidence>
<dbReference type="PANTHER" id="PTHR13190">
    <property type="entry name" value="AUTOPHAGY-RELATED 2, ISOFORM A"/>
    <property type="match status" value="1"/>
</dbReference>
<dbReference type="EMBL" id="MLYV02000798">
    <property type="protein sequence ID" value="PSR77347.1"/>
    <property type="molecule type" value="Genomic_DNA"/>
</dbReference>
<evidence type="ECO:0000256" key="3">
    <source>
        <dbReference type="ARBA" id="ARBA00009714"/>
    </source>
</evidence>
<dbReference type="GO" id="GO:0034727">
    <property type="term" value="P:piecemeal microautophagy of the nucleus"/>
    <property type="evidence" value="ECO:0007669"/>
    <property type="project" value="TreeGrafter"/>
</dbReference>
<dbReference type="Pfam" id="PF13329">
    <property type="entry name" value="ATG2_CAD"/>
    <property type="match status" value="2"/>
</dbReference>
<dbReference type="GO" id="GO:0005789">
    <property type="term" value="C:endoplasmic reticulum membrane"/>
    <property type="evidence" value="ECO:0007669"/>
    <property type="project" value="UniProtKB-SubCell"/>
</dbReference>
<dbReference type="STRING" id="98765.A0A2R6NV33"/>
<feature type="compositionally biased region" description="Polar residues" evidence="13">
    <location>
        <begin position="675"/>
        <end position="704"/>
    </location>
</feature>
<feature type="compositionally biased region" description="Polar residues" evidence="13">
    <location>
        <begin position="1677"/>
        <end position="1701"/>
    </location>
</feature>
<dbReference type="GO" id="GO:0061709">
    <property type="term" value="P:reticulophagy"/>
    <property type="evidence" value="ECO:0007669"/>
    <property type="project" value="TreeGrafter"/>
</dbReference>
<evidence type="ECO:0000256" key="1">
    <source>
        <dbReference type="ARBA" id="ARBA00004406"/>
    </source>
</evidence>
<organism evidence="14 15">
    <name type="scientific">Hermanssonia centrifuga</name>
    <dbReference type="NCBI Taxonomy" id="98765"/>
    <lineage>
        <taxon>Eukaryota</taxon>
        <taxon>Fungi</taxon>
        <taxon>Dikarya</taxon>
        <taxon>Basidiomycota</taxon>
        <taxon>Agaricomycotina</taxon>
        <taxon>Agaricomycetes</taxon>
        <taxon>Polyporales</taxon>
        <taxon>Meruliaceae</taxon>
        <taxon>Hermanssonia</taxon>
    </lineage>
</organism>
<keyword evidence="15" id="KW-1185">Reference proteome</keyword>
<evidence type="ECO:0000256" key="13">
    <source>
        <dbReference type="SAM" id="MobiDB-lite"/>
    </source>
</evidence>
<feature type="compositionally biased region" description="Polar residues" evidence="13">
    <location>
        <begin position="438"/>
        <end position="449"/>
    </location>
</feature>
<keyword evidence="6" id="KW-0256">Endoplasmic reticulum</keyword>
<feature type="compositionally biased region" description="Basic and acidic residues" evidence="13">
    <location>
        <begin position="1091"/>
        <end position="1102"/>
    </location>
</feature>
<evidence type="ECO:0000256" key="12">
    <source>
        <dbReference type="ARBA" id="ARBA00024631"/>
    </source>
</evidence>
<feature type="compositionally biased region" description="Polar residues" evidence="13">
    <location>
        <begin position="379"/>
        <end position="390"/>
    </location>
</feature>
<protein>
    <recommendedName>
        <fullName evidence="4">Autophagy-related protein 2</fullName>
    </recommendedName>
</protein>
<evidence type="ECO:0000256" key="4">
    <source>
        <dbReference type="ARBA" id="ARBA00018070"/>
    </source>
</evidence>
<evidence type="ECO:0000256" key="11">
    <source>
        <dbReference type="ARBA" id="ARBA00024615"/>
    </source>
</evidence>
<keyword evidence="9" id="KW-0472">Membrane</keyword>
<feature type="compositionally biased region" description="Basic and acidic residues" evidence="13">
    <location>
        <begin position="1438"/>
        <end position="1453"/>
    </location>
</feature>
<feature type="region of interest" description="Disordered" evidence="13">
    <location>
        <begin position="1677"/>
        <end position="1702"/>
    </location>
</feature>
<dbReference type="GO" id="GO:0061723">
    <property type="term" value="P:glycophagy"/>
    <property type="evidence" value="ECO:0007669"/>
    <property type="project" value="TreeGrafter"/>
</dbReference>
<keyword evidence="5" id="KW-0813">Transport</keyword>
<evidence type="ECO:0000256" key="10">
    <source>
        <dbReference type="ARBA" id="ARBA00024479"/>
    </source>
</evidence>
<feature type="region of interest" description="Disordered" evidence="13">
    <location>
        <begin position="354"/>
        <end position="400"/>
    </location>
</feature>
<evidence type="ECO:0000256" key="5">
    <source>
        <dbReference type="ARBA" id="ARBA00022448"/>
    </source>
</evidence>